<dbReference type="SUPFAM" id="SSF48366">
    <property type="entry name" value="Ras GEF"/>
    <property type="match status" value="1"/>
</dbReference>
<protein>
    <recommendedName>
        <fullName evidence="2">N-terminal Ras-GEF domain-containing protein</fullName>
    </recommendedName>
</protein>
<reference evidence="4" key="1">
    <citation type="journal article" date="2019" name="IScience">
        <title>Narwhal Genome Reveals Long-Term Low Genetic Diversity despite Current Large Abundance Size.</title>
        <authorList>
            <person name="Westbury M.V."/>
            <person name="Petersen B."/>
            <person name="Garde E."/>
            <person name="Heide-Jorgensen M.P."/>
            <person name="Lorenzen E.D."/>
        </authorList>
    </citation>
    <scope>NUCLEOTIDE SEQUENCE [LARGE SCALE GENOMIC DNA]</scope>
</reference>
<evidence type="ECO:0000259" key="2">
    <source>
        <dbReference type="PROSITE" id="PS50212"/>
    </source>
</evidence>
<dbReference type="AlphaFoldDB" id="A0A4U1EDI6"/>
<dbReference type="InterPro" id="IPR000651">
    <property type="entry name" value="Ras-like_Gua-exchang_fac_N"/>
</dbReference>
<dbReference type="InterPro" id="IPR023578">
    <property type="entry name" value="Ras_GEF_dom_sf"/>
</dbReference>
<evidence type="ECO:0000313" key="3">
    <source>
        <dbReference type="EMBL" id="TKC33707.1"/>
    </source>
</evidence>
<dbReference type="GO" id="GO:0005085">
    <property type="term" value="F:guanyl-nucleotide exchange factor activity"/>
    <property type="evidence" value="ECO:0007669"/>
    <property type="project" value="UniProtKB-KW"/>
</dbReference>
<dbReference type="PROSITE" id="PS50212">
    <property type="entry name" value="RASGEF_NTER"/>
    <property type="match status" value="1"/>
</dbReference>
<name>A0A4U1EDI6_MONMO</name>
<feature type="non-terminal residue" evidence="3">
    <location>
        <position position="1"/>
    </location>
</feature>
<gene>
    <name evidence="3" type="ORF">EI555_006784</name>
</gene>
<accession>A0A4U1EDI6</accession>
<comment type="caution">
    <text evidence="3">The sequence shown here is derived from an EMBL/GenBank/DDBJ whole genome shotgun (WGS) entry which is preliminary data.</text>
</comment>
<keyword evidence="1" id="KW-0344">Guanine-nucleotide releasing factor</keyword>
<sequence length="112" mass="11928">GENVSTGDRNETCMVWSVQAGRLEKLVGNLVPAFLGGAPSELPTFLDTYRAFPTTQQMLDLLFTSYGCILPYSDEGGGPLHQLKISDVSKTGSSLAFLQGGTVTSSTLLLIQ</sequence>
<dbReference type="Proteomes" id="UP000308365">
    <property type="component" value="Unassembled WGS sequence"/>
</dbReference>
<feature type="domain" description="N-terminal Ras-GEF" evidence="2">
    <location>
        <begin position="14"/>
        <end position="112"/>
    </location>
</feature>
<proteinExistence type="predicted"/>
<organism evidence="3 4">
    <name type="scientific">Monodon monoceros</name>
    <name type="common">Narwhal</name>
    <name type="synonym">Ceratodon monodon</name>
    <dbReference type="NCBI Taxonomy" id="40151"/>
    <lineage>
        <taxon>Eukaryota</taxon>
        <taxon>Metazoa</taxon>
        <taxon>Chordata</taxon>
        <taxon>Craniata</taxon>
        <taxon>Vertebrata</taxon>
        <taxon>Euteleostomi</taxon>
        <taxon>Mammalia</taxon>
        <taxon>Eutheria</taxon>
        <taxon>Laurasiatheria</taxon>
        <taxon>Artiodactyla</taxon>
        <taxon>Whippomorpha</taxon>
        <taxon>Cetacea</taxon>
        <taxon>Odontoceti</taxon>
        <taxon>Monodontidae</taxon>
        <taxon>Monodon</taxon>
    </lineage>
</organism>
<dbReference type="Gene3D" id="1.20.870.10">
    <property type="entry name" value="Son of sevenless (SoS) protein Chain: S domain 1"/>
    <property type="match status" value="1"/>
</dbReference>
<dbReference type="EMBL" id="RWIC01002431">
    <property type="protein sequence ID" value="TKC33707.1"/>
    <property type="molecule type" value="Genomic_DNA"/>
</dbReference>
<evidence type="ECO:0000256" key="1">
    <source>
        <dbReference type="PROSITE-ProRule" id="PRU00135"/>
    </source>
</evidence>
<evidence type="ECO:0000313" key="4">
    <source>
        <dbReference type="Proteomes" id="UP000308365"/>
    </source>
</evidence>
<dbReference type="Pfam" id="PF00618">
    <property type="entry name" value="RasGEF_N"/>
    <property type="match status" value="1"/>
</dbReference>